<keyword evidence="3 4" id="KW-0408">Iron</keyword>
<feature type="signal peptide" evidence="5">
    <location>
        <begin position="1"/>
        <end position="24"/>
    </location>
</feature>
<dbReference type="Pfam" id="PF00034">
    <property type="entry name" value="Cytochrom_C"/>
    <property type="match status" value="1"/>
</dbReference>
<dbReference type="PROSITE" id="PS51007">
    <property type="entry name" value="CYTC"/>
    <property type="match status" value="1"/>
</dbReference>
<evidence type="ECO:0000259" key="6">
    <source>
        <dbReference type="PROSITE" id="PS51007"/>
    </source>
</evidence>
<evidence type="ECO:0000313" key="7">
    <source>
        <dbReference type="EMBL" id="GGQ11852.1"/>
    </source>
</evidence>
<keyword evidence="5" id="KW-0732">Signal</keyword>
<name>A0ABQ2R3J9_9ACTN</name>
<dbReference type="Gene3D" id="1.10.760.10">
    <property type="entry name" value="Cytochrome c-like domain"/>
    <property type="match status" value="1"/>
</dbReference>
<evidence type="ECO:0000256" key="3">
    <source>
        <dbReference type="ARBA" id="ARBA00023004"/>
    </source>
</evidence>
<protein>
    <recommendedName>
        <fullName evidence="6">Cytochrome c domain-containing protein</fullName>
    </recommendedName>
</protein>
<evidence type="ECO:0000313" key="8">
    <source>
        <dbReference type="Proteomes" id="UP000611554"/>
    </source>
</evidence>
<dbReference type="Proteomes" id="UP000611554">
    <property type="component" value="Unassembled WGS sequence"/>
</dbReference>
<evidence type="ECO:0000256" key="4">
    <source>
        <dbReference type="PROSITE-ProRule" id="PRU00433"/>
    </source>
</evidence>
<dbReference type="RefSeq" id="WP_189248663.1">
    <property type="nucleotide sequence ID" value="NZ_BMQJ01000012.1"/>
</dbReference>
<gene>
    <name evidence="7" type="ORF">GCM10010140_47600</name>
</gene>
<evidence type="ECO:0000256" key="2">
    <source>
        <dbReference type="ARBA" id="ARBA00022723"/>
    </source>
</evidence>
<feature type="domain" description="Cytochrome c" evidence="6">
    <location>
        <begin position="48"/>
        <end position="139"/>
    </location>
</feature>
<dbReference type="InterPro" id="IPR036909">
    <property type="entry name" value="Cyt_c-like_dom_sf"/>
</dbReference>
<reference evidence="8" key="1">
    <citation type="journal article" date="2019" name="Int. J. Syst. Evol. Microbiol.">
        <title>The Global Catalogue of Microorganisms (GCM) 10K type strain sequencing project: providing services to taxonomists for standard genome sequencing and annotation.</title>
        <authorList>
            <consortium name="The Broad Institute Genomics Platform"/>
            <consortium name="The Broad Institute Genome Sequencing Center for Infectious Disease"/>
            <person name="Wu L."/>
            <person name="Ma J."/>
        </authorList>
    </citation>
    <scope>NUCLEOTIDE SEQUENCE [LARGE SCALE GENOMIC DNA]</scope>
    <source>
        <strain evidence="8">JCM 3115</strain>
    </source>
</reference>
<organism evidence="7 8">
    <name type="scientific">Streptosporangium pseudovulgare</name>
    <dbReference type="NCBI Taxonomy" id="35765"/>
    <lineage>
        <taxon>Bacteria</taxon>
        <taxon>Bacillati</taxon>
        <taxon>Actinomycetota</taxon>
        <taxon>Actinomycetes</taxon>
        <taxon>Streptosporangiales</taxon>
        <taxon>Streptosporangiaceae</taxon>
        <taxon>Streptosporangium</taxon>
    </lineage>
</organism>
<accession>A0ABQ2R3J9</accession>
<feature type="chain" id="PRO_5047007040" description="Cytochrome c domain-containing protein" evidence="5">
    <location>
        <begin position="25"/>
        <end position="139"/>
    </location>
</feature>
<comment type="caution">
    <text evidence="7">The sequence shown here is derived from an EMBL/GenBank/DDBJ whole genome shotgun (WGS) entry which is preliminary data.</text>
</comment>
<proteinExistence type="predicted"/>
<keyword evidence="2 4" id="KW-0479">Metal-binding</keyword>
<keyword evidence="8" id="KW-1185">Reference proteome</keyword>
<sequence>MRPAGPGVRRVAALVALVALCALAAGPLAGCGAGGGRSAFPPPEVQGGDPARGQRLISVYGCSSCHTIPGVQGAEGTVGPPLTAFGRRSYIAGVLQNNAPNLRRWLRDPQGVVPGNAMPNLGVTEEDARDIAAYLFTLR</sequence>
<dbReference type="InterPro" id="IPR009056">
    <property type="entry name" value="Cyt_c-like_dom"/>
</dbReference>
<dbReference type="EMBL" id="BMQJ01000012">
    <property type="protein sequence ID" value="GGQ11852.1"/>
    <property type="molecule type" value="Genomic_DNA"/>
</dbReference>
<keyword evidence="1 4" id="KW-0349">Heme</keyword>
<dbReference type="SUPFAM" id="SSF46626">
    <property type="entry name" value="Cytochrome c"/>
    <property type="match status" value="1"/>
</dbReference>
<evidence type="ECO:0000256" key="1">
    <source>
        <dbReference type="ARBA" id="ARBA00022617"/>
    </source>
</evidence>
<evidence type="ECO:0000256" key="5">
    <source>
        <dbReference type="SAM" id="SignalP"/>
    </source>
</evidence>